<dbReference type="InterPro" id="IPR042177">
    <property type="entry name" value="Cell/Rod_1"/>
</dbReference>
<reference evidence="7 8" key="1">
    <citation type="submission" date="2017-09" db="EMBL/GenBank/DDBJ databases">
        <title>Depth-based differentiation of microbial function through sediment-hosted aquifers and enrichment of novel symbionts in the deep terrestrial subsurface.</title>
        <authorList>
            <person name="Probst A.J."/>
            <person name="Ladd B."/>
            <person name="Jarett J.K."/>
            <person name="Geller-Mcgrath D.E."/>
            <person name="Sieber C.M."/>
            <person name="Emerson J.B."/>
            <person name="Anantharaman K."/>
            <person name="Thomas B.C."/>
            <person name="Malmstrom R."/>
            <person name="Stieglmeier M."/>
            <person name="Klingl A."/>
            <person name="Woyke T."/>
            <person name="Ryan C.M."/>
            <person name="Banfield J.F."/>
        </authorList>
    </citation>
    <scope>NUCLEOTIDE SEQUENCE [LARGE SCALE GENOMIC DNA]</scope>
    <source>
        <strain evidence="7">CG11_big_fil_rev_8_21_14_0_20_42_13</strain>
    </source>
</reference>
<keyword evidence="3" id="KW-0133">Cell shape</keyword>
<organism evidence="7 8">
    <name type="scientific">Candidatus Ghiorseimicrobium undicola</name>
    <dbReference type="NCBI Taxonomy" id="1974746"/>
    <lineage>
        <taxon>Bacteria</taxon>
        <taxon>Pseudomonadati</taxon>
        <taxon>Candidatus Omnitrophota</taxon>
        <taxon>Candidatus Ghiorseimicrobium</taxon>
    </lineage>
</organism>
<evidence type="ECO:0000256" key="5">
    <source>
        <dbReference type="SAM" id="Phobius"/>
    </source>
</evidence>
<keyword evidence="5" id="KW-0812">Transmembrane</keyword>
<keyword evidence="5" id="KW-0472">Membrane</keyword>
<dbReference type="Pfam" id="PF04085">
    <property type="entry name" value="MreC"/>
    <property type="match status" value="1"/>
</dbReference>
<evidence type="ECO:0000256" key="4">
    <source>
        <dbReference type="ARBA" id="ARBA00032089"/>
    </source>
</evidence>
<dbReference type="PIRSF" id="PIRSF038471">
    <property type="entry name" value="MreC"/>
    <property type="match status" value="1"/>
</dbReference>
<name>A0A2H0LXD9_9BACT</name>
<dbReference type="PANTHER" id="PTHR34138:SF1">
    <property type="entry name" value="CELL SHAPE-DETERMINING PROTEIN MREC"/>
    <property type="match status" value="1"/>
</dbReference>
<feature type="domain" description="Rod shape-determining protein MreC beta-barrel core" evidence="6">
    <location>
        <begin position="115"/>
        <end position="261"/>
    </location>
</feature>
<dbReference type="NCBIfam" id="TIGR00219">
    <property type="entry name" value="mreC"/>
    <property type="match status" value="1"/>
</dbReference>
<gene>
    <name evidence="7" type="primary">mreC</name>
    <name evidence="7" type="ORF">COV72_05155</name>
</gene>
<dbReference type="GO" id="GO:0005886">
    <property type="term" value="C:plasma membrane"/>
    <property type="evidence" value="ECO:0007669"/>
    <property type="project" value="TreeGrafter"/>
</dbReference>
<comment type="caution">
    <text evidence="7">The sequence shown here is derived from an EMBL/GenBank/DDBJ whole genome shotgun (WGS) entry which is preliminary data.</text>
</comment>
<feature type="transmembrane region" description="Helical" evidence="5">
    <location>
        <begin position="12"/>
        <end position="31"/>
    </location>
</feature>
<dbReference type="Gene3D" id="2.40.10.340">
    <property type="entry name" value="Rod shape-determining protein MreC, domain 1"/>
    <property type="match status" value="1"/>
</dbReference>
<dbReference type="EMBL" id="PCWA01000075">
    <property type="protein sequence ID" value="PIQ89032.1"/>
    <property type="molecule type" value="Genomic_DNA"/>
</dbReference>
<evidence type="ECO:0000313" key="7">
    <source>
        <dbReference type="EMBL" id="PIQ89032.1"/>
    </source>
</evidence>
<dbReference type="Gene3D" id="2.40.10.350">
    <property type="entry name" value="Rod shape-determining protein MreC, domain 2"/>
    <property type="match status" value="1"/>
</dbReference>
<dbReference type="AlphaFoldDB" id="A0A2H0LXD9"/>
<evidence type="ECO:0000256" key="3">
    <source>
        <dbReference type="ARBA" id="ARBA00022960"/>
    </source>
</evidence>
<dbReference type="GO" id="GO:0008360">
    <property type="term" value="P:regulation of cell shape"/>
    <property type="evidence" value="ECO:0007669"/>
    <property type="project" value="UniProtKB-KW"/>
</dbReference>
<dbReference type="PANTHER" id="PTHR34138">
    <property type="entry name" value="CELL SHAPE-DETERMINING PROTEIN MREC"/>
    <property type="match status" value="1"/>
</dbReference>
<proteinExistence type="inferred from homology"/>
<accession>A0A2H0LXD9</accession>
<keyword evidence="5" id="KW-1133">Transmembrane helix</keyword>
<dbReference type="InterPro" id="IPR042175">
    <property type="entry name" value="Cell/Rod_MreC_2"/>
</dbReference>
<evidence type="ECO:0000256" key="1">
    <source>
        <dbReference type="ARBA" id="ARBA00009369"/>
    </source>
</evidence>
<evidence type="ECO:0000259" key="6">
    <source>
        <dbReference type="Pfam" id="PF04085"/>
    </source>
</evidence>
<evidence type="ECO:0000256" key="2">
    <source>
        <dbReference type="ARBA" id="ARBA00013855"/>
    </source>
</evidence>
<sequence length="261" mass="29136">MPLFNFKRKKKTLTLLILAIILILIFNFSFLPSPKPIIVSAIKFPIYAVNFIVNEVKALLSYRINYRKAAVLEKENESLKQGFIRARELDLENARLRKLLSFKQNTDLTTIAARVICRDASNWANSLIINKGLNDGIKDGKLVITELGLAGRVIDVSKNTSRVMLITDPNLNIAAFDQRSRETGVISGTLLGRCLMRYLASDSDIREGDLILTLGLDNDYEKGIVIGEVISVHKEEDGVSAQAIIRPKVKLSILEEVAVLK</sequence>
<comment type="similarity">
    <text evidence="1">Belongs to the MreC family.</text>
</comment>
<protein>
    <recommendedName>
        <fullName evidence="2">Cell shape-determining protein MreC</fullName>
    </recommendedName>
    <alternativeName>
        <fullName evidence="4">Cell shape protein MreC</fullName>
    </alternativeName>
</protein>
<dbReference type="InterPro" id="IPR007221">
    <property type="entry name" value="MreC"/>
</dbReference>
<evidence type="ECO:0000313" key="8">
    <source>
        <dbReference type="Proteomes" id="UP000229641"/>
    </source>
</evidence>
<dbReference type="Proteomes" id="UP000229641">
    <property type="component" value="Unassembled WGS sequence"/>
</dbReference>
<dbReference type="InterPro" id="IPR055342">
    <property type="entry name" value="MreC_beta-barrel_core"/>
</dbReference>